<protein>
    <submittedName>
        <fullName evidence="1">Uncharacterized protein</fullName>
    </submittedName>
</protein>
<evidence type="ECO:0000313" key="1">
    <source>
        <dbReference type="EMBL" id="TXD95808.1"/>
    </source>
</evidence>
<gene>
    <name evidence="1" type="ORF">ES724_01930</name>
</gene>
<evidence type="ECO:0000313" key="2">
    <source>
        <dbReference type="Proteomes" id="UP000321367"/>
    </source>
</evidence>
<organism evidence="1 2">
    <name type="scientific">Gillisia hiemivivida</name>
    <dbReference type="NCBI Taxonomy" id="291190"/>
    <lineage>
        <taxon>Bacteria</taxon>
        <taxon>Pseudomonadati</taxon>
        <taxon>Bacteroidota</taxon>
        <taxon>Flavobacteriia</taxon>
        <taxon>Flavobacteriales</taxon>
        <taxon>Flavobacteriaceae</taxon>
        <taxon>Gillisia</taxon>
    </lineage>
</organism>
<dbReference type="RefSeq" id="WP_146928796.1">
    <property type="nucleotide sequence ID" value="NZ_CBCSHZ010000003.1"/>
</dbReference>
<proteinExistence type="predicted"/>
<dbReference type="EMBL" id="VORY01000001">
    <property type="protein sequence ID" value="TXD95808.1"/>
    <property type="molecule type" value="Genomic_DNA"/>
</dbReference>
<accession>A0A5C6ZYI8</accession>
<comment type="caution">
    <text evidence="1">The sequence shown here is derived from an EMBL/GenBank/DDBJ whole genome shotgun (WGS) entry which is preliminary data.</text>
</comment>
<sequence>MTVELAGAILVKVGVGYTSAPEEEHEPVEDKIDDSELNKRARCLLEKLKINKLYGKTIGVFDNNDNYKLIIKDGYCGIGKDGCANGGDIENGNVIIKIQSFGNYSLDLAATMLHEGIHAEIYKYVYEFNEGIDPNQRRNLLNYYYHYGARNGLDLATTTVQHQFMADNYVKPIAQAMRELDGSRYPLEHYMGFGWDGLRAYGYNGYYDNGVFKPLDKGRDSEYYKNQAAILATTTFAKDCL</sequence>
<dbReference type="OrthoDB" id="1450227at2"/>
<keyword evidence="2" id="KW-1185">Reference proteome</keyword>
<dbReference type="AlphaFoldDB" id="A0A5C6ZYI8"/>
<name>A0A5C6ZYI8_9FLAO</name>
<reference evidence="1 2" key="1">
    <citation type="submission" date="2019-08" db="EMBL/GenBank/DDBJ databases">
        <title>Genome sequence of Gillisia hiemivivida IC154 (type strain).</title>
        <authorList>
            <person name="Bowman J.P."/>
        </authorList>
    </citation>
    <scope>NUCLEOTIDE SEQUENCE [LARGE SCALE GENOMIC DNA]</scope>
    <source>
        <strain evidence="1 2">IC154</strain>
    </source>
</reference>
<dbReference type="Proteomes" id="UP000321367">
    <property type="component" value="Unassembled WGS sequence"/>
</dbReference>